<evidence type="ECO:0000313" key="1">
    <source>
        <dbReference type="EMBL" id="MPN57560.1"/>
    </source>
</evidence>
<accession>A0A645J351</accession>
<dbReference type="AlphaFoldDB" id="A0A645J351"/>
<name>A0A645J351_9ZZZZ</name>
<comment type="caution">
    <text evidence="1">The sequence shown here is derived from an EMBL/GenBank/DDBJ whole genome shotgun (WGS) entry which is preliminary data.</text>
</comment>
<proteinExistence type="predicted"/>
<sequence length="139" mass="14375">MCGTALSFYSLSADVWGADDFGVAHQLGQTRWLGGKNVQGGAGDFAGVQCGQQSGFIDYATAGGTHDVHPLFHFGKGGLIEDAAGIIGERNMQGDDIGFCEDIFQGCRSTATIADLIRGQAGIVADHVHAKGFGACAHT</sequence>
<dbReference type="EMBL" id="VSSQ01129200">
    <property type="protein sequence ID" value="MPN57560.1"/>
    <property type="molecule type" value="Genomic_DNA"/>
</dbReference>
<organism evidence="1">
    <name type="scientific">bioreactor metagenome</name>
    <dbReference type="NCBI Taxonomy" id="1076179"/>
    <lineage>
        <taxon>unclassified sequences</taxon>
        <taxon>metagenomes</taxon>
        <taxon>ecological metagenomes</taxon>
    </lineage>
</organism>
<gene>
    <name evidence="1" type="ORF">SDC9_205254</name>
</gene>
<reference evidence="1" key="1">
    <citation type="submission" date="2019-08" db="EMBL/GenBank/DDBJ databases">
        <authorList>
            <person name="Kucharzyk K."/>
            <person name="Murdoch R.W."/>
            <person name="Higgins S."/>
            <person name="Loffler F."/>
        </authorList>
    </citation>
    <scope>NUCLEOTIDE SEQUENCE</scope>
</reference>
<protein>
    <submittedName>
        <fullName evidence="1">Uncharacterized protein</fullName>
    </submittedName>
</protein>